<keyword evidence="3" id="KW-0158">Chromosome</keyword>
<feature type="compositionally biased region" description="Polar residues" evidence="6">
    <location>
        <begin position="580"/>
        <end position="609"/>
    </location>
</feature>
<dbReference type="GO" id="GO:0042162">
    <property type="term" value="F:telomeric DNA binding"/>
    <property type="evidence" value="ECO:0007669"/>
    <property type="project" value="InterPro"/>
</dbReference>
<dbReference type="EMBL" id="WNYA01000005">
    <property type="protein sequence ID" value="KAG8571592.1"/>
    <property type="molecule type" value="Genomic_DNA"/>
</dbReference>
<evidence type="ECO:0000256" key="4">
    <source>
        <dbReference type="ARBA" id="ARBA00022895"/>
    </source>
</evidence>
<dbReference type="AlphaFoldDB" id="A0AAV7BGS1"/>
<evidence type="ECO:0000256" key="3">
    <source>
        <dbReference type="ARBA" id="ARBA00022454"/>
    </source>
</evidence>
<accession>A0AAV7BGS1</accession>
<dbReference type="GO" id="GO:0005697">
    <property type="term" value="C:telomerase holoenzyme complex"/>
    <property type="evidence" value="ECO:0007669"/>
    <property type="project" value="InterPro"/>
</dbReference>
<dbReference type="GO" id="GO:0032211">
    <property type="term" value="P:negative regulation of telomere maintenance via telomerase"/>
    <property type="evidence" value="ECO:0007669"/>
    <property type="project" value="TreeGrafter"/>
</dbReference>
<evidence type="ECO:0000256" key="2">
    <source>
        <dbReference type="ARBA" id="ARBA00004574"/>
    </source>
</evidence>
<evidence type="ECO:0000313" key="9">
    <source>
        <dbReference type="Proteomes" id="UP000824782"/>
    </source>
</evidence>
<feature type="compositionally biased region" description="Polar residues" evidence="6">
    <location>
        <begin position="506"/>
        <end position="521"/>
    </location>
</feature>
<evidence type="ECO:0000256" key="5">
    <source>
        <dbReference type="ARBA" id="ARBA00023242"/>
    </source>
</evidence>
<comment type="subcellular location">
    <subcellularLocation>
        <location evidence="2">Chromosome</location>
        <location evidence="2">Telomere</location>
    </subcellularLocation>
    <subcellularLocation>
        <location evidence="1">Nucleus</location>
    </subcellularLocation>
</comment>
<dbReference type="PANTHER" id="PTHR14487:SF3">
    <property type="entry name" value="ADRENOCORTICAL DYSPLASIA PROTEIN HOMOLOG"/>
    <property type="match status" value="1"/>
</dbReference>
<feature type="region of interest" description="Disordered" evidence="6">
    <location>
        <begin position="433"/>
        <end position="563"/>
    </location>
</feature>
<evidence type="ECO:0000259" key="7">
    <source>
        <dbReference type="Pfam" id="PF10341"/>
    </source>
</evidence>
<keyword evidence="4" id="KW-0779">Telomere</keyword>
<feature type="compositionally biased region" description="Polar residues" evidence="6">
    <location>
        <begin position="271"/>
        <end position="282"/>
    </location>
</feature>
<evidence type="ECO:0000256" key="6">
    <source>
        <dbReference type="SAM" id="MobiDB-lite"/>
    </source>
</evidence>
<dbReference type="Gene3D" id="2.40.50.960">
    <property type="match status" value="1"/>
</dbReference>
<feature type="compositionally biased region" description="Polar residues" evidence="6">
    <location>
        <begin position="293"/>
        <end position="328"/>
    </location>
</feature>
<sequence>MAGYHSFIGYPWIIDCLAKYDSATAKQKPVPGQVVEFLRMPDQSVLEDSKHPEAVINISDQKYYIRAVITKEAQQTLERDDDHFTLADLKNKMIILKQFSVCFTAVEDLRRCEFYLTVQHFSVLPMETNTVDILNCNMEPGVRQKIKELWQNYMTELEMNETSSDMNLSDVSLTQLLMIASEEKFSALKAIAEQCLDLDPVSTQDISPQTRTFWSLERKKQQVSPERFVIPVHLLLIPPHEEEVLEQMSEFRYEGQCPSEPADTSQEDDSSQPFSTALSTLSEDPVDEGPSDQYGNPWNNLQSLCVSVPPSSESQPTCSPSLAQNSRGNDVGSDADSSTPDIFTSDADISMDYPKGRDEISPLMFSERSSNPQESSTSKPETDHASSNTSPKCGQGRSLNTSTTSLSLIPLTQDSPCRSVTATGNVSISPVKSHELHNSTTRKIGMFSVSDDSDISPRRRKVSKRKKTTDDRESPHSDLEQQDSEIIERPDCVTTPASSSEDRLYNNGNRVQAATSTQVARQETEAPGSDMKKNISKPDYYNKTRLTENHTPSKRRIQAHKPSLQFVVNPKILSTKDSADQQLTAKSPPTGQDSLQKTPTNTRHGQSSCQAKEKSFRAAIEVGKTELAHPDGTSFQYKYKAPSEDLCALVNSLQIPADLSEWAVKMLSEGQEKLV</sequence>
<dbReference type="GO" id="GO:0070187">
    <property type="term" value="C:shelterin complex"/>
    <property type="evidence" value="ECO:0007669"/>
    <property type="project" value="InterPro"/>
</dbReference>
<feature type="compositionally biased region" description="Basic residues" evidence="6">
    <location>
        <begin position="458"/>
        <end position="467"/>
    </location>
</feature>
<keyword evidence="9" id="KW-1185">Reference proteome</keyword>
<name>A0AAV7BGS1_ENGPU</name>
<evidence type="ECO:0000313" key="8">
    <source>
        <dbReference type="EMBL" id="KAG8571592.1"/>
    </source>
</evidence>
<dbReference type="GO" id="GO:0070198">
    <property type="term" value="P:protein localization to chromosome, telomeric region"/>
    <property type="evidence" value="ECO:0007669"/>
    <property type="project" value="TreeGrafter"/>
</dbReference>
<reference evidence="8" key="1">
    <citation type="thesis" date="2020" institute="ProQuest LLC" country="789 East Eisenhower Parkway, Ann Arbor, MI, USA">
        <title>Comparative Genomics and Chromosome Evolution.</title>
        <authorList>
            <person name="Mudd A.B."/>
        </authorList>
    </citation>
    <scope>NUCLEOTIDE SEQUENCE</scope>
    <source>
        <strain evidence="8">237g6f4</strain>
        <tissue evidence="8">Blood</tissue>
    </source>
</reference>
<comment type="caution">
    <text evidence="8">The sequence shown here is derived from an EMBL/GenBank/DDBJ whole genome shotgun (WGS) entry which is preliminary data.</text>
</comment>
<dbReference type="InterPro" id="IPR028631">
    <property type="entry name" value="ACD"/>
</dbReference>
<keyword evidence="5" id="KW-0539">Nucleus</keyword>
<feature type="region of interest" description="Disordered" evidence="6">
    <location>
        <begin position="252"/>
        <end position="401"/>
    </location>
</feature>
<dbReference type="Pfam" id="PF10341">
    <property type="entry name" value="TPP1"/>
    <property type="match status" value="1"/>
</dbReference>
<dbReference type="PANTHER" id="PTHR14487">
    <property type="entry name" value="ADRENOCORTICAL DYSPLASIA PROTEIN ACD"/>
    <property type="match status" value="1"/>
</dbReference>
<dbReference type="Proteomes" id="UP000824782">
    <property type="component" value="Unassembled WGS sequence"/>
</dbReference>
<protein>
    <recommendedName>
        <fullName evidence="7">Shelterin complex subunit TPP1/Est3 domain-containing protein</fullName>
    </recommendedName>
</protein>
<feature type="region of interest" description="Disordered" evidence="6">
    <location>
        <begin position="579"/>
        <end position="609"/>
    </location>
</feature>
<dbReference type="GO" id="GO:0007004">
    <property type="term" value="P:telomere maintenance via telomerase"/>
    <property type="evidence" value="ECO:0007669"/>
    <property type="project" value="InterPro"/>
</dbReference>
<feature type="compositionally biased region" description="Basic and acidic residues" evidence="6">
    <location>
        <begin position="468"/>
        <end position="479"/>
    </location>
</feature>
<evidence type="ECO:0000256" key="1">
    <source>
        <dbReference type="ARBA" id="ARBA00004123"/>
    </source>
</evidence>
<organism evidence="8 9">
    <name type="scientific">Engystomops pustulosus</name>
    <name type="common">Tungara frog</name>
    <name type="synonym">Physalaemus pustulosus</name>
    <dbReference type="NCBI Taxonomy" id="76066"/>
    <lineage>
        <taxon>Eukaryota</taxon>
        <taxon>Metazoa</taxon>
        <taxon>Chordata</taxon>
        <taxon>Craniata</taxon>
        <taxon>Vertebrata</taxon>
        <taxon>Euteleostomi</taxon>
        <taxon>Amphibia</taxon>
        <taxon>Batrachia</taxon>
        <taxon>Anura</taxon>
        <taxon>Neobatrachia</taxon>
        <taxon>Hyloidea</taxon>
        <taxon>Leptodactylidae</taxon>
        <taxon>Leiuperinae</taxon>
        <taxon>Engystomops</taxon>
    </lineage>
</organism>
<feature type="domain" description="Shelterin complex subunit TPP1/Est3" evidence="7">
    <location>
        <begin position="31"/>
        <end position="154"/>
    </location>
</feature>
<gene>
    <name evidence="8" type="ORF">GDO81_011712</name>
</gene>
<proteinExistence type="predicted"/>
<dbReference type="InterPro" id="IPR019437">
    <property type="entry name" value="TPP1/Est3"/>
</dbReference>
<dbReference type="GO" id="GO:0016233">
    <property type="term" value="P:telomere capping"/>
    <property type="evidence" value="ECO:0007669"/>
    <property type="project" value="InterPro"/>
</dbReference>
<feature type="compositionally biased region" description="Polar residues" evidence="6">
    <location>
        <begin position="367"/>
        <end position="392"/>
    </location>
</feature>